<dbReference type="EMBL" id="LN853594">
    <property type="protein sequence ID" value="CRY96233.1"/>
    <property type="molecule type" value="Genomic_DNA"/>
</dbReference>
<protein>
    <submittedName>
        <fullName evidence="1">Uncharacterized protein</fullName>
    </submittedName>
</protein>
<proteinExistence type="predicted"/>
<dbReference type="AlphaFoldDB" id="A0A0H5Q2W4"/>
<sequence>MPLNEVLIDWLIPGGQPGVSVLYYTDSTPANTSRTALGSALTAMKTLFVSGVQASIRTEGRVIDEVTGGLTGAWADPNPISVAGTGPGNPVPNASMVLLQAKTGQVVKGRFLQGRTYLPGLPVTATSGGEVATSPANTITSAFNGSYLTTSGAVIWSRPGPKGPGTFKLISSYTVWRELAVLRHRR</sequence>
<evidence type="ECO:0000313" key="1">
    <source>
        <dbReference type="EMBL" id="CRY96233.1"/>
    </source>
</evidence>
<reference evidence="1" key="1">
    <citation type="submission" date="2015-06" db="EMBL/GenBank/DDBJ databases">
        <authorList>
            <person name="Joergensen T."/>
        </authorList>
    </citation>
    <scope>NUCLEOTIDE SEQUENCE</scope>
    <source>
        <strain evidence="1">RGFK1002</strain>
    </source>
</reference>
<name>A0A0H5Q2W4_9ZZZZ</name>
<reference evidence="1" key="2">
    <citation type="submission" date="2015-07" db="EMBL/GenBank/DDBJ databases">
        <title>Plasmids, circular viruses and viroids from rat gut.</title>
        <authorList>
            <person name="Jorgensen T.J."/>
            <person name="Hansen M.A."/>
            <person name="Xu Z."/>
            <person name="Tabak M.A."/>
            <person name="Sorensen S.J."/>
            <person name="Hansen L.H."/>
        </authorList>
    </citation>
    <scope>NUCLEOTIDE SEQUENCE</scope>
    <source>
        <strain evidence="1">RGFK1002</strain>
    </source>
</reference>
<organism evidence="1">
    <name type="scientific">uncultured prokaryote</name>
    <dbReference type="NCBI Taxonomy" id="198431"/>
    <lineage>
        <taxon>unclassified sequences</taxon>
        <taxon>environmental samples</taxon>
    </lineage>
</organism>
<accession>A0A0H5Q2W4</accession>